<dbReference type="eggNOG" id="ENOG502R133">
    <property type="taxonomic scope" value="Eukaryota"/>
</dbReference>
<dbReference type="Proteomes" id="UP000001064">
    <property type="component" value="Unassembled WGS sequence"/>
</dbReference>
<feature type="compositionally biased region" description="Low complexity" evidence="1">
    <location>
        <begin position="32"/>
        <end position="56"/>
    </location>
</feature>
<dbReference type="PANTHER" id="PTHR32556:SF21">
    <property type="entry name" value="F-BOX DOMAIN-CONTAINING PROTEIN"/>
    <property type="match status" value="1"/>
</dbReference>
<evidence type="ECO:0000256" key="1">
    <source>
        <dbReference type="SAM" id="MobiDB-lite"/>
    </source>
</evidence>
<keyword evidence="3" id="KW-1185">Reference proteome</keyword>
<dbReference type="OMA" id="THRCPES"/>
<sequence length="597" mass="70259">MEIINNKFEDLNQNIIGNKRCRDSSSGASSVNNNNYNNNSFNNLNSFNNNNSNLRNKNNKNKLKNQQLKKPQKNQQNNIKVNSIELPIYLQKYIIKLLINEINRKDKNHDYYKMIPCEKRFKCKILSIAMVNWDWFKTVSNNLYCANDNFNYKTKSNQSFSLMSNYQLYSHPSTEMSNKNNNKFSLIKEENIKVLRLTQVYCKEYCREINEKIKKFANLKKIILSSTFTSADDWYLFTEHIDLGNYKIDINCDIHDIYEHDAPFLTPPCKLNVSLLNIWSDFDEECELVALEYIKYFRPKKLLLFPTSNIIQFSKGYELFINNQLNNNRTNITSTTTTTTTTNNNGNGNSNNNNILSFKELNYYEPITVEELYYLMKSSPNIKNLSFQICYDTLIYYLSEKRTKPCVCNTPISVHTGDDSTFYQHWQFIHSSILNHKHLTSLSITHRCPESYELNQFYTGNYQNEKTFPIQFIENFGSMILFNKSLKSLKLSGIHVPSIFEYIIKGSITSNLNDYTDQHLSVSNKTQGNKRILKFKSEFINTLKNEKEYIESIDNLLKENPPITKFYLHEINYVGDYLKKNYLTFKCIYKSLKKNIK</sequence>
<dbReference type="InParanoid" id="F0ZUI7"/>
<dbReference type="AlphaFoldDB" id="F0ZUI7"/>
<gene>
    <name evidence="2" type="ORF">DICPUDRAFT_98893</name>
</gene>
<dbReference type="OrthoDB" id="10471192at2759"/>
<organism evidence="2 3">
    <name type="scientific">Dictyostelium purpureum</name>
    <name type="common">Slime mold</name>
    <dbReference type="NCBI Taxonomy" id="5786"/>
    <lineage>
        <taxon>Eukaryota</taxon>
        <taxon>Amoebozoa</taxon>
        <taxon>Evosea</taxon>
        <taxon>Eumycetozoa</taxon>
        <taxon>Dictyostelia</taxon>
        <taxon>Dictyosteliales</taxon>
        <taxon>Dictyosteliaceae</taxon>
        <taxon>Dictyostelium</taxon>
    </lineage>
</organism>
<dbReference type="EMBL" id="GL871195">
    <property type="protein sequence ID" value="EGC32400.1"/>
    <property type="molecule type" value="Genomic_DNA"/>
</dbReference>
<proteinExistence type="predicted"/>
<dbReference type="GeneID" id="10509009"/>
<evidence type="ECO:0000313" key="3">
    <source>
        <dbReference type="Proteomes" id="UP000001064"/>
    </source>
</evidence>
<dbReference type="RefSeq" id="XP_003291086.1">
    <property type="nucleotide sequence ID" value="XM_003291038.1"/>
</dbReference>
<dbReference type="PANTHER" id="PTHR32556">
    <property type="entry name" value="F-BOX DOMAIN-CONTAINING PROTEIN-RELATED-RELATED"/>
    <property type="match status" value="1"/>
</dbReference>
<protein>
    <submittedName>
        <fullName evidence="2">Uncharacterized protein</fullName>
    </submittedName>
</protein>
<dbReference type="KEGG" id="dpp:DICPUDRAFT_98893"/>
<dbReference type="VEuPathDB" id="AmoebaDB:DICPUDRAFT_98893"/>
<feature type="region of interest" description="Disordered" evidence="1">
    <location>
        <begin position="22"/>
        <end position="58"/>
    </location>
</feature>
<name>F0ZUI7_DICPU</name>
<evidence type="ECO:0000313" key="2">
    <source>
        <dbReference type="EMBL" id="EGC32400.1"/>
    </source>
</evidence>
<accession>F0ZUI7</accession>
<reference evidence="3" key="1">
    <citation type="journal article" date="2011" name="Genome Biol.">
        <title>Comparative genomics of the social amoebae Dictyostelium discoideum and Dictyostelium purpureum.</title>
        <authorList>
            <consortium name="US DOE Joint Genome Institute (JGI-PGF)"/>
            <person name="Sucgang R."/>
            <person name="Kuo A."/>
            <person name="Tian X."/>
            <person name="Salerno W."/>
            <person name="Parikh A."/>
            <person name="Feasley C.L."/>
            <person name="Dalin E."/>
            <person name="Tu H."/>
            <person name="Huang E."/>
            <person name="Barry K."/>
            <person name="Lindquist E."/>
            <person name="Shapiro H."/>
            <person name="Bruce D."/>
            <person name="Schmutz J."/>
            <person name="Salamov A."/>
            <person name="Fey P."/>
            <person name="Gaudet P."/>
            <person name="Anjard C."/>
            <person name="Babu M.M."/>
            <person name="Basu S."/>
            <person name="Bushmanova Y."/>
            <person name="van der Wel H."/>
            <person name="Katoh-Kurasawa M."/>
            <person name="Dinh C."/>
            <person name="Coutinho P.M."/>
            <person name="Saito T."/>
            <person name="Elias M."/>
            <person name="Schaap P."/>
            <person name="Kay R.R."/>
            <person name="Henrissat B."/>
            <person name="Eichinger L."/>
            <person name="Rivero F."/>
            <person name="Putnam N.H."/>
            <person name="West C.M."/>
            <person name="Loomis W.F."/>
            <person name="Chisholm R.L."/>
            <person name="Shaulsky G."/>
            <person name="Strassmann J.E."/>
            <person name="Queller D.C."/>
            <person name="Kuspa A."/>
            <person name="Grigoriev I.V."/>
        </authorList>
    </citation>
    <scope>NUCLEOTIDE SEQUENCE [LARGE SCALE GENOMIC DNA]</scope>
    <source>
        <strain evidence="3">QSDP1</strain>
    </source>
</reference>